<evidence type="ECO:0000256" key="1">
    <source>
        <dbReference type="ARBA" id="ARBA00022490"/>
    </source>
</evidence>
<comment type="function">
    <text evidence="5">An accessory protein needed during the final step in the assembly of 30S ribosomal subunit, possibly for assembly of the head region. Essential for efficient processing of 16S rRNA. May be needed both before and after RbfA during the maturation of 16S rRNA. It has affinity for free ribosomal 30S subunits but not for 70S ribosomes.</text>
</comment>
<dbReference type="GO" id="GO:0006364">
    <property type="term" value="P:rRNA processing"/>
    <property type="evidence" value="ECO:0007669"/>
    <property type="project" value="UniProtKB-UniRule"/>
</dbReference>
<dbReference type="GO" id="GO:0042274">
    <property type="term" value="P:ribosomal small subunit biogenesis"/>
    <property type="evidence" value="ECO:0007669"/>
    <property type="project" value="UniProtKB-UniRule"/>
</dbReference>
<evidence type="ECO:0000256" key="3">
    <source>
        <dbReference type="ARBA" id="ARBA00022552"/>
    </source>
</evidence>
<keyword evidence="2 5" id="KW-0690">Ribosome biogenesis</keyword>
<comment type="similarity">
    <text evidence="5">Belongs to the RimM family.</text>
</comment>
<comment type="subunit">
    <text evidence="5">Binds ribosomal protein uS19.</text>
</comment>
<dbReference type="Gene3D" id="2.40.30.60">
    <property type="entry name" value="RimM"/>
    <property type="match status" value="1"/>
</dbReference>
<dbReference type="InterPro" id="IPR009000">
    <property type="entry name" value="Transl_B-barrel_sf"/>
</dbReference>
<dbReference type="GO" id="GO:0043022">
    <property type="term" value="F:ribosome binding"/>
    <property type="evidence" value="ECO:0007669"/>
    <property type="project" value="InterPro"/>
</dbReference>
<feature type="domain" description="Ribosome maturation factor RimM PRC barrel" evidence="7">
    <location>
        <begin position="98"/>
        <end position="163"/>
    </location>
</feature>
<dbReference type="PANTHER" id="PTHR33692:SF1">
    <property type="entry name" value="RIBOSOME MATURATION FACTOR RIMM"/>
    <property type="match status" value="1"/>
</dbReference>
<dbReference type="InterPro" id="IPR036976">
    <property type="entry name" value="RimM_N_sf"/>
</dbReference>
<evidence type="ECO:0000259" key="7">
    <source>
        <dbReference type="Pfam" id="PF24986"/>
    </source>
</evidence>
<keyword evidence="4 5" id="KW-0143">Chaperone</keyword>
<accession>A0A1Z4VT74</accession>
<organism evidence="8 9">
    <name type="scientific">Thiohalobacter thiocyanaticus</name>
    <dbReference type="NCBI Taxonomy" id="585455"/>
    <lineage>
        <taxon>Bacteria</taxon>
        <taxon>Pseudomonadati</taxon>
        <taxon>Pseudomonadota</taxon>
        <taxon>Gammaproteobacteria</taxon>
        <taxon>Thiohalobacterales</taxon>
        <taxon>Thiohalobacteraceae</taxon>
        <taxon>Thiohalobacter</taxon>
    </lineage>
</organism>
<dbReference type="NCBIfam" id="TIGR02273">
    <property type="entry name" value="16S_RimM"/>
    <property type="match status" value="1"/>
</dbReference>
<keyword evidence="3 5" id="KW-0698">rRNA processing</keyword>
<dbReference type="SUPFAM" id="SSF50447">
    <property type="entry name" value="Translation proteins"/>
    <property type="match status" value="1"/>
</dbReference>
<dbReference type="PANTHER" id="PTHR33692">
    <property type="entry name" value="RIBOSOME MATURATION FACTOR RIMM"/>
    <property type="match status" value="1"/>
</dbReference>
<dbReference type="Proteomes" id="UP000218765">
    <property type="component" value="Chromosome"/>
</dbReference>
<evidence type="ECO:0000313" key="9">
    <source>
        <dbReference type="Proteomes" id="UP000218765"/>
    </source>
</evidence>
<protein>
    <recommendedName>
        <fullName evidence="5">Ribosome maturation factor RimM</fullName>
    </recommendedName>
</protein>
<proteinExistence type="inferred from homology"/>
<comment type="subcellular location">
    <subcellularLocation>
        <location evidence="5">Cytoplasm</location>
    </subcellularLocation>
</comment>
<name>A0A1Z4VT74_9GAMM</name>
<dbReference type="InterPro" id="IPR011961">
    <property type="entry name" value="RimM"/>
</dbReference>
<dbReference type="EMBL" id="AP018052">
    <property type="protein sequence ID" value="BAZ94840.1"/>
    <property type="molecule type" value="Genomic_DNA"/>
</dbReference>
<dbReference type="Pfam" id="PF01782">
    <property type="entry name" value="RimM"/>
    <property type="match status" value="1"/>
</dbReference>
<dbReference type="InterPro" id="IPR002676">
    <property type="entry name" value="RimM_N"/>
</dbReference>
<keyword evidence="1 5" id="KW-0963">Cytoplasm</keyword>
<dbReference type="Pfam" id="PF24986">
    <property type="entry name" value="PRC_RimM"/>
    <property type="match status" value="1"/>
</dbReference>
<evidence type="ECO:0000256" key="4">
    <source>
        <dbReference type="ARBA" id="ARBA00023186"/>
    </source>
</evidence>
<comment type="domain">
    <text evidence="5">The PRC barrel domain binds ribosomal protein uS19.</text>
</comment>
<dbReference type="KEGG" id="ttc:FOKN1_2468"/>
<dbReference type="InterPro" id="IPR056792">
    <property type="entry name" value="PRC_RimM"/>
</dbReference>
<dbReference type="InterPro" id="IPR011033">
    <property type="entry name" value="PRC_barrel-like_sf"/>
</dbReference>
<evidence type="ECO:0000259" key="6">
    <source>
        <dbReference type="Pfam" id="PF01782"/>
    </source>
</evidence>
<feature type="domain" description="RimM N-terminal" evidence="6">
    <location>
        <begin position="6"/>
        <end position="87"/>
    </location>
</feature>
<dbReference type="AlphaFoldDB" id="A0A1Z4VT74"/>
<dbReference type="OrthoDB" id="9783509at2"/>
<dbReference type="SUPFAM" id="SSF50346">
    <property type="entry name" value="PRC-barrel domain"/>
    <property type="match status" value="1"/>
</dbReference>
<dbReference type="HAMAP" id="MF_00014">
    <property type="entry name" value="Ribosome_mat_RimM"/>
    <property type="match status" value="1"/>
</dbReference>
<dbReference type="GO" id="GO:0005737">
    <property type="term" value="C:cytoplasm"/>
    <property type="evidence" value="ECO:0007669"/>
    <property type="project" value="UniProtKB-SubCell"/>
</dbReference>
<sequence length="165" mass="18632">MSRVVLGRVSGLFGVQGWVKVYSHTEPRENIATYRNWHLQCNGEWQSVRVEQGRRHGKGVVVKLAGIEDRDQAAALIGCDIAIERDQLPPLPPGEYYWTDLEGLRVVTLEGTELGRVSHLFATGANDVMAVQGERERLLPFVQPDVIRRVDLEQGLIEVDWDPDF</sequence>
<reference evidence="8 9" key="1">
    <citation type="submission" date="2017-05" db="EMBL/GenBank/DDBJ databases">
        <title>Thiocyanate degradation by Thiohalobacter thiocyanaticus FOKN1.</title>
        <authorList>
            <person name="Oshiki M."/>
            <person name="Fukushima T."/>
            <person name="Kawano S."/>
            <person name="Nakagawa J."/>
        </authorList>
    </citation>
    <scope>NUCLEOTIDE SEQUENCE [LARGE SCALE GENOMIC DNA]</scope>
    <source>
        <strain evidence="8 9">FOKN1</strain>
    </source>
</reference>
<gene>
    <name evidence="5" type="primary">rimM</name>
    <name evidence="8" type="ORF">FOKN1_2468</name>
</gene>
<dbReference type="GO" id="GO:0005840">
    <property type="term" value="C:ribosome"/>
    <property type="evidence" value="ECO:0007669"/>
    <property type="project" value="InterPro"/>
</dbReference>
<evidence type="ECO:0000256" key="5">
    <source>
        <dbReference type="HAMAP-Rule" id="MF_00014"/>
    </source>
</evidence>
<dbReference type="Gene3D" id="2.30.30.240">
    <property type="entry name" value="PRC-barrel domain"/>
    <property type="match status" value="1"/>
</dbReference>
<dbReference type="RefSeq" id="WP_096366893.1">
    <property type="nucleotide sequence ID" value="NZ_AP018052.1"/>
</dbReference>
<evidence type="ECO:0000256" key="2">
    <source>
        <dbReference type="ARBA" id="ARBA00022517"/>
    </source>
</evidence>
<evidence type="ECO:0000313" key="8">
    <source>
        <dbReference type="EMBL" id="BAZ94840.1"/>
    </source>
</evidence>
<keyword evidence="9" id="KW-1185">Reference proteome</keyword>